<proteinExistence type="predicted"/>
<dbReference type="AlphaFoldDB" id="A0ABD2AZF9"/>
<evidence type="ECO:0000313" key="3">
    <source>
        <dbReference type="Proteomes" id="UP001607302"/>
    </source>
</evidence>
<protein>
    <submittedName>
        <fullName evidence="2">Uncharacterized protein</fullName>
    </submittedName>
</protein>
<organism evidence="2 3">
    <name type="scientific">Vespula squamosa</name>
    <name type="common">Southern yellow jacket</name>
    <name type="synonym">Wasp</name>
    <dbReference type="NCBI Taxonomy" id="30214"/>
    <lineage>
        <taxon>Eukaryota</taxon>
        <taxon>Metazoa</taxon>
        <taxon>Ecdysozoa</taxon>
        <taxon>Arthropoda</taxon>
        <taxon>Hexapoda</taxon>
        <taxon>Insecta</taxon>
        <taxon>Pterygota</taxon>
        <taxon>Neoptera</taxon>
        <taxon>Endopterygota</taxon>
        <taxon>Hymenoptera</taxon>
        <taxon>Apocrita</taxon>
        <taxon>Aculeata</taxon>
        <taxon>Vespoidea</taxon>
        <taxon>Vespidae</taxon>
        <taxon>Vespinae</taxon>
        <taxon>Vespula</taxon>
    </lineage>
</organism>
<dbReference type="Proteomes" id="UP001607302">
    <property type="component" value="Unassembled WGS sequence"/>
</dbReference>
<evidence type="ECO:0000256" key="1">
    <source>
        <dbReference type="SAM" id="MobiDB-lite"/>
    </source>
</evidence>
<dbReference type="EMBL" id="JAUDFV010000138">
    <property type="protein sequence ID" value="KAL2725350.1"/>
    <property type="molecule type" value="Genomic_DNA"/>
</dbReference>
<keyword evidence="3" id="KW-1185">Reference proteome</keyword>
<gene>
    <name evidence="2" type="ORF">V1478_008023</name>
</gene>
<accession>A0ABD2AZF9</accession>
<sequence>MIIIYRVSARNLPNFHYPQRNPQNLRFGNTLIGNLNQSSNPNSYPTSKLEEPEDTNETQETFANLEEAENEVDQ</sequence>
<reference evidence="2 3" key="1">
    <citation type="journal article" date="2024" name="Ann. Entomol. Soc. Am.">
        <title>Genomic analyses of the southern and eastern yellowjacket wasps (Hymenoptera: Vespidae) reveal evolutionary signatures of social life.</title>
        <authorList>
            <person name="Catto M.A."/>
            <person name="Caine P.B."/>
            <person name="Orr S.E."/>
            <person name="Hunt B.G."/>
            <person name="Goodisman M.A.D."/>
        </authorList>
    </citation>
    <scope>NUCLEOTIDE SEQUENCE [LARGE SCALE GENOMIC DNA]</scope>
    <source>
        <strain evidence="2">233</strain>
        <tissue evidence="2">Head and thorax</tissue>
    </source>
</reference>
<feature type="compositionally biased region" description="Polar residues" evidence="1">
    <location>
        <begin position="33"/>
        <end position="46"/>
    </location>
</feature>
<comment type="caution">
    <text evidence="2">The sequence shown here is derived from an EMBL/GenBank/DDBJ whole genome shotgun (WGS) entry which is preliminary data.</text>
</comment>
<name>A0ABD2AZF9_VESSQ</name>
<feature type="region of interest" description="Disordered" evidence="1">
    <location>
        <begin position="33"/>
        <end position="59"/>
    </location>
</feature>
<evidence type="ECO:0000313" key="2">
    <source>
        <dbReference type="EMBL" id="KAL2725350.1"/>
    </source>
</evidence>